<evidence type="ECO:0000256" key="11">
    <source>
        <dbReference type="PROSITE-ProRule" id="PRU10133"/>
    </source>
</evidence>
<name>A0A1H6PHA1_YARLL</name>
<evidence type="ECO:0000256" key="2">
    <source>
        <dbReference type="ARBA" id="ARBA00012486"/>
    </source>
</evidence>
<dbReference type="VEuPathDB" id="FungiDB:YALI0_B20911g"/>
<dbReference type="EMBL" id="CP017554">
    <property type="protein sequence ID" value="AOW02002.1"/>
    <property type="molecule type" value="Genomic_DNA"/>
</dbReference>
<dbReference type="InterPro" id="IPR050113">
    <property type="entry name" value="Ub_conjugating_enzyme"/>
</dbReference>
<gene>
    <name evidence="15" type="ORF">B0I71DRAFT_126663</name>
    <name evidence="14" type="ORF">YALI1_B27307g</name>
</gene>
<evidence type="ECO:0000256" key="6">
    <source>
        <dbReference type="ARBA" id="ARBA00022840"/>
    </source>
</evidence>
<keyword evidence="6 12" id="KW-0067">ATP-binding</keyword>
<dbReference type="FunFam" id="3.10.110.10:FF:000008">
    <property type="entry name" value="Ubiquitin-conjugating enzyme E2 G2"/>
    <property type="match status" value="1"/>
</dbReference>
<organism evidence="14 16">
    <name type="scientific">Yarrowia lipolytica</name>
    <name type="common">Candida lipolytica</name>
    <dbReference type="NCBI Taxonomy" id="4952"/>
    <lineage>
        <taxon>Eukaryota</taxon>
        <taxon>Fungi</taxon>
        <taxon>Dikarya</taxon>
        <taxon>Ascomycota</taxon>
        <taxon>Saccharomycotina</taxon>
        <taxon>Dipodascomycetes</taxon>
        <taxon>Dipodascales</taxon>
        <taxon>Dipodascales incertae sedis</taxon>
        <taxon>Yarrowia</taxon>
    </lineage>
</organism>
<comment type="catalytic activity">
    <reaction evidence="1">
        <text>S-ubiquitinyl-[E1 ubiquitin-activating enzyme]-L-cysteine + [E2 ubiquitin-conjugating enzyme]-L-cysteine = [E1 ubiquitin-activating enzyme]-L-cysteine + S-ubiquitinyl-[E2 ubiquitin-conjugating enzyme]-L-cysteine.</text>
        <dbReference type="EC" id="2.3.2.23"/>
    </reaction>
</comment>
<dbReference type="PROSITE" id="PS50127">
    <property type="entry name" value="UBC_2"/>
    <property type="match status" value="1"/>
</dbReference>
<dbReference type="Gene3D" id="3.10.110.10">
    <property type="entry name" value="Ubiquitin Conjugating Enzyme"/>
    <property type="match status" value="1"/>
</dbReference>
<reference evidence="15 17" key="2">
    <citation type="submission" date="2018-07" db="EMBL/GenBank/DDBJ databases">
        <title>Draft Genome Assemblies for Five Robust Yarrowia lipolytica Strains Exhibiting High Lipid Production and Pentose Sugar Utilization and Sugar Alcohol Secretion from Undetoxified Lignocellulosic Biomass Hydrolysates.</title>
        <authorList>
            <consortium name="DOE Joint Genome Institute"/>
            <person name="Walker C."/>
            <person name="Ryu S."/>
            <person name="Na H."/>
            <person name="Zane M."/>
            <person name="LaButti K."/>
            <person name="Lipzen A."/>
            <person name="Haridas S."/>
            <person name="Barry K."/>
            <person name="Grigoriev I.V."/>
            <person name="Quarterman J."/>
            <person name="Slininger P."/>
            <person name="Dien B."/>
            <person name="Trinh C.T."/>
        </authorList>
    </citation>
    <scope>NUCLEOTIDE SEQUENCE [LARGE SCALE GENOMIC DNA]</scope>
    <source>
        <strain evidence="15 17">YB392</strain>
    </source>
</reference>
<dbReference type="CDD" id="cd23796">
    <property type="entry name" value="UBCc_UBE2G2"/>
    <property type="match status" value="1"/>
</dbReference>
<dbReference type="SUPFAM" id="SSF54495">
    <property type="entry name" value="UBC-like"/>
    <property type="match status" value="1"/>
</dbReference>
<reference evidence="14 16" key="1">
    <citation type="journal article" date="2016" name="PLoS ONE">
        <title>Sequence Assembly of Yarrowia lipolytica Strain W29/CLIB89 Shows Transposable Element Diversity.</title>
        <authorList>
            <person name="Magnan C."/>
            <person name="Yu J."/>
            <person name="Chang I."/>
            <person name="Jahn E."/>
            <person name="Kanomata Y."/>
            <person name="Wu J."/>
            <person name="Zeller M."/>
            <person name="Oakes M."/>
            <person name="Baldi P."/>
            <person name="Sandmeyer S."/>
        </authorList>
    </citation>
    <scope>NUCLEOTIDE SEQUENCE [LARGE SCALE GENOMIC DNA]</scope>
    <source>
        <strain evidence="14">CLIB89</strain>
        <strain evidence="16">CLIB89(W29)</strain>
    </source>
</reference>
<feature type="domain" description="UBC core" evidence="13">
    <location>
        <begin position="8"/>
        <end position="168"/>
    </location>
</feature>
<dbReference type="Pfam" id="PF00179">
    <property type="entry name" value="UQ_con"/>
    <property type="match status" value="1"/>
</dbReference>
<dbReference type="GO" id="GO:0005524">
    <property type="term" value="F:ATP binding"/>
    <property type="evidence" value="ECO:0007669"/>
    <property type="project" value="UniProtKB-UniRule"/>
</dbReference>
<dbReference type="PROSITE" id="PS00183">
    <property type="entry name" value="UBC_1"/>
    <property type="match status" value="1"/>
</dbReference>
<evidence type="ECO:0000256" key="10">
    <source>
        <dbReference type="ARBA" id="ARBA00077195"/>
    </source>
</evidence>
<dbReference type="GO" id="GO:0180027">
    <property type="term" value="P:inner nuclear membrane-associated protein degradation pathway"/>
    <property type="evidence" value="ECO:0007669"/>
    <property type="project" value="EnsemblFungi"/>
</dbReference>
<dbReference type="GeneID" id="7009422"/>
<dbReference type="SMART" id="SM00212">
    <property type="entry name" value="UBCc"/>
    <property type="match status" value="1"/>
</dbReference>
<dbReference type="KEGG" id="yli:7009422"/>
<keyword evidence="7" id="KW-0882">Thioester bond</keyword>
<comment type="similarity">
    <text evidence="12">Belongs to the ubiquitin-conjugating enzyme family.</text>
</comment>
<evidence type="ECO:0000256" key="5">
    <source>
        <dbReference type="ARBA" id="ARBA00022786"/>
    </source>
</evidence>
<evidence type="ECO:0000256" key="9">
    <source>
        <dbReference type="ARBA" id="ARBA00031729"/>
    </source>
</evidence>
<evidence type="ECO:0000256" key="3">
    <source>
        <dbReference type="ARBA" id="ARBA00022679"/>
    </source>
</evidence>
<dbReference type="InterPro" id="IPR016135">
    <property type="entry name" value="UBQ-conjugating_enzyme/RWD"/>
</dbReference>
<dbReference type="AlphaFoldDB" id="A0A1H6PHA1"/>
<dbReference type="InterPro" id="IPR023313">
    <property type="entry name" value="UBQ-conjugating_AS"/>
</dbReference>
<dbReference type="VEuPathDB" id="FungiDB:YALI1_B27307g"/>
<keyword evidence="5 12" id="KW-0833">Ubl conjugation pathway</keyword>
<dbReference type="Proteomes" id="UP000182444">
    <property type="component" value="Chromosome 1B"/>
</dbReference>
<dbReference type="InterPro" id="IPR000608">
    <property type="entry name" value="UBC"/>
</dbReference>
<keyword evidence="3" id="KW-0808">Transferase</keyword>
<dbReference type="EC" id="2.3.2.23" evidence="2"/>
<evidence type="ECO:0000313" key="15">
    <source>
        <dbReference type="EMBL" id="RDW28991.1"/>
    </source>
</evidence>
<dbReference type="GO" id="GO:0061631">
    <property type="term" value="F:ubiquitin conjugating enzyme activity"/>
    <property type="evidence" value="ECO:0007669"/>
    <property type="project" value="UniProtKB-EC"/>
</dbReference>
<dbReference type="OMA" id="APDGMFT"/>
<evidence type="ECO:0000256" key="4">
    <source>
        <dbReference type="ARBA" id="ARBA00022741"/>
    </source>
</evidence>
<dbReference type="PANTHER" id="PTHR24067">
    <property type="entry name" value="UBIQUITIN-CONJUGATING ENZYME E2"/>
    <property type="match status" value="1"/>
</dbReference>
<protein>
    <recommendedName>
        <fullName evidence="2">E2 ubiquitin-conjugating enzyme</fullName>
        <ecNumber evidence="2">2.3.2.23</ecNumber>
    </recommendedName>
    <alternativeName>
        <fullName evidence="10">E2 ubiquitin-conjugating enzyme 7</fullName>
    </alternativeName>
    <alternativeName>
        <fullName evidence="9">Ubiquitin carrier protein</fullName>
    </alternativeName>
    <alternativeName>
        <fullName evidence="8">Ubiquitin-protein ligase</fullName>
    </alternativeName>
</protein>
<evidence type="ECO:0000256" key="8">
    <source>
        <dbReference type="ARBA" id="ARBA00030012"/>
    </source>
</evidence>
<dbReference type="OrthoDB" id="19692at2759"/>
<evidence type="ECO:0000256" key="1">
    <source>
        <dbReference type="ARBA" id="ARBA00000485"/>
    </source>
</evidence>
<dbReference type="EMBL" id="KZ858948">
    <property type="protein sequence ID" value="RDW28991.1"/>
    <property type="molecule type" value="Genomic_DNA"/>
</dbReference>
<dbReference type="eggNOG" id="KOG0426">
    <property type="taxonomic scope" value="Eukaryota"/>
</dbReference>
<dbReference type="GO" id="GO:0036503">
    <property type="term" value="P:ERAD pathway"/>
    <property type="evidence" value="ECO:0007669"/>
    <property type="project" value="EnsemblFungi"/>
</dbReference>
<feature type="active site" description="Glycyl thioester intermediate" evidence="11">
    <location>
        <position position="93"/>
    </location>
</feature>
<evidence type="ECO:0000259" key="13">
    <source>
        <dbReference type="PROSITE" id="PS50127"/>
    </source>
</evidence>
<sequence>MSGKRPSVAQKRLMKEYKQFISDPPQGISAGPADEDNFLLWECLIQGPDDTPYEGGLFPATLKFPQDYPLSPPVMKFTCEMYHPNIYKDGTVCISILHAPGDDPNMYESASERWSPIQSVDKILLSVMSMLAEPNDESGANIDASKMWRDDQEQFVKIVRGTVRKALGL</sequence>
<evidence type="ECO:0000256" key="12">
    <source>
        <dbReference type="RuleBase" id="RU362109"/>
    </source>
</evidence>
<evidence type="ECO:0000313" key="16">
    <source>
        <dbReference type="Proteomes" id="UP000182444"/>
    </source>
</evidence>
<proteinExistence type="inferred from homology"/>
<evidence type="ECO:0000256" key="7">
    <source>
        <dbReference type="ARBA" id="ARBA00022966"/>
    </source>
</evidence>
<evidence type="ECO:0000313" key="17">
    <source>
        <dbReference type="Proteomes" id="UP000256601"/>
    </source>
</evidence>
<keyword evidence="4 12" id="KW-0547">Nucleotide-binding</keyword>
<accession>A0A1H6PHA1</accession>
<evidence type="ECO:0000313" key="14">
    <source>
        <dbReference type="EMBL" id="AOW02002.1"/>
    </source>
</evidence>
<dbReference type="RefSeq" id="XP_002143020.1">
    <property type="nucleotide sequence ID" value="XM_002142984.1"/>
</dbReference>
<dbReference type="Proteomes" id="UP000256601">
    <property type="component" value="Unassembled WGS sequence"/>
</dbReference>